<evidence type="ECO:0000313" key="2">
    <source>
        <dbReference type="EMBL" id="ART31856.1"/>
    </source>
</evidence>
<keyword evidence="2" id="KW-0496">Mitochondrion</keyword>
<protein>
    <submittedName>
        <fullName evidence="2">Uncharacterized protein</fullName>
    </submittedName>
</protein>
<dbReference type="EMBL" id="KY774314">
    <property type="protein sequence ID" value="ART31856.1"/>
    <property type="molecule type" value="Genomic_DNA"/>
</dbReference>
<name>A0A1Y0B340_9LAMI</name>
<evidence type="ECO:0000256" key="1">
    <source>
        <dbReference type="SAM" id="Coils"/>
    </source>
</evidence>
<accession>A0A1Y0B340</accession>
<gene>
    <name evidence="2" type="ORF">AEK19_MT1674</name>
</gene>
<geneLocation type="mitochondrion" evidence="2"/>
<keyword evidence="1" id="KW-0175">Coiled coil</keyword>
<dbReference type="AlphaFoldDB" id="A0A1Y0B340"/>
<reference evidence="2" key="1">
    <citation type="submission" date="2017-03" db="EMBL/GenBank/DDBJ databases">
        <title>The mitochondrial genome of the carnivorous plant Utricularia reniformis (Lentibulariaceae): structure, comparative analysis and evolutionary landmarks.</title>
        <authorList>
            <person name="Silva S.R."/>
            <person name="Alvarenga D.O."/>
            <person name="Michael T.P."/>
            <person name="Miranda V.F.O."/>
            <person name="Varani A.M."/>
        </authorList>
    </citation>
    <scope>NUCLEOTIDE SEQUENCE</scope>
</reference>
<proteinExistence type="predicted"/>
<feature type="coiled-coil region" evidence="1">
    <location>
        <begin position="4"/>
        <end position="34"/>
    </location>
</feature>
<sequence length="51" mass="5952">MDGFQKLERKRAKLESKAAALESKDIELERLRGELSPLFQCHASRASRRFF</sequence>
<organism evidence="2">
    <name type="scientific">Utricularia reniformis</name>
    <dbReference type="NCBI Taxonomy" id="192314"/>
    <lineage>
        <taxon>Eukaryota</taxon>
        <taxon>Viridiplantae</taxon>
        <taxon>Streptophyta</taxon>
        <taxon>Embryophyta</taxon>
        <taxon>Tracheophyta</taxon>
        <taxon>Spermatophyta</taxon>
        <taxon>Magnoliopsida</taxon>
        <taxon>eudicotyledons</taxon>
        <taxon>Gunneridae</taxon>
        <taxon>Pentapetalae</taxon>
        <taxon>asterids</taxon>
        <taxon>lamiids</taxon>
        <taxon>Lamiales</taxon>
        <taxon>Lentibulariaceae</taxon>
        <taxon>Utricularia</taxon>
    </lineage>
</organism>